<keyword evidence="2" id="KW-0812">Transmembrane</keyword>
<organism evidence="3 4">
    <name type="scientific">Polyangium fumosum</name>
    <dbReference type="NCBI Taxonomy" id="889272"/>
    <lineage>
        <taxon>Bacteria</taxon>
        <taxon>Pseudomonadati</taxon>
        <taxon>Myxococcota</taxon>
        <taxon>Polyangia</taxon>
        <taxon>Polyangiales</taxon>
        <taxon>Polyangiaceae</taxon>
        <taxon>Polyangium</taxon>
    </lineage>
</organism>
<evidence type="ECO:0000256" key="2">
    <source>
        <dbReference type="SAM" id="Phobius"/>
    </source>
</evidence>
<dbReference type="InterPro" id="IPR017734">
    <property type="entry name" value="T6SS_SciN"/>
</dbReference>
<keyword evidence="2" id="KW-0472">Membrane</keyword>
<sequence>MRRTSRRRSRSDRGRPARGQGPPRAWRGGPFGFWADAFGKKLGHSPHLPIKRRAMAASASTTSWKRKRAALALASLSFLGLGLGVLSSFAIGCGSAPPPAAPKPCDVQIVTLRIYAADNINPNENQNPRPVVIRLYQLKDEMRMQNATYDEVLLSDKEVLADDIVKMDEVSVFPNDLVEVKFERAKEASTLGGVALFHSPKGQSWKTFYAFPLMPGEAQCGGRESDAGAQADPKTAFFVESTKIDNGSEFDESMFPNATSVRRVNLPKASGGNAPPKAAAPAP</sequence>
<dbReference type="InterPro" id="IPR038706">
    <property type="entry name" value="Type_VI_SciN-like_sf"/>
</dbReference>
<dbReference type="Pfam" id="PF12790">
    <property type="entry name" value="T6SS-SciN"/>
    <property type="match status" value="1"/>
</dbReference>
<proteinExistence type="predicted"/>
<evidence type="ECO:0000313" key="4">
    <source>
        <dbReference type="Proteomes" id="UP000309215"/>
    </source>
</evidence>
<feature type="region of interest" description="Disordered" evidence="1">
    <location>
        <begin position="1"/>
        <end position="28"/>
    </location>
</feature>
<feature type="compositionally biased region" description="Low complexity" evidence="1">
    <location>
        <begin position="267"/>
        <end position="283"/>
    </location>
</feature>
<dbReference type="Gene3D" id="2.60.40.4150">
    <property type="entry name" value="Type VI secretion system, lipoprotein SciN"/>
    <property type="match status" value="1"/>
</dbReference>
<dbReference type="Proteomes" id="UP000309215">
    <property type="component" value="Unassembled WGS sequence"/>
</dbReference>
<protein>
    <submittedName>
        <fullName evidence="3">Type VI secretion system lipoprotein TssJ</fullName>
    </submittedName>
</protein>
<reference evidence="3 4" key="1">
    <citation type="submission" date="2019-04" db="EMBL/GenBank/DDBJ databases">
        <authorList>
            <person name="Li Y."/>
            <person name="Wang J."/>
        </authorList>
    </citation>
    <scope>NUCLEOTIDE SEQUENCE [LARGE SCALE GENOMIC DNA]</scope>
    <source>
        <strain evidence="3 4">DSM 14668</strain>
    </source>
</reference>
<gene>
    <name evidence="3" type="primary">tssJ</name>
    <name evidence="3" type="ORF">E8A74_05870</name>
</gene>
<dbReference type="AlphaFoldDB" id="A0A4U1JI60"/>
<dbReference type="PANTHER" id="PTHR37625">
    <property type="entry name" value="OUTER MEMBRANE LIPOPROTEIN-RELATED"/>
    <property type="match status" value="1"/>
</dbReference>
<comment type="caution">
    <text evidence="3">The sequence shown here is derived from an EMBL/GenBank/DDBJ whole genome shotgun (WGS) entry which is preliminary data.</text>
</comment>
<feature type="region of interest" description="Disordered" evidence="1">
    <location>
        <begin position="264"/>
        <end position="283"/>
    </location>
</feature>
<evidence type="ECO:0000256" key="1">
    <source>
        <dbReference type="SAM" id="MobiDB-lite"/>
    </source>
</evidence>
<dbReference type="EMBL" id="SSMQ01000004">
    <property type="protein sequence ID" value="TKD12135.1"/>
    <property type="molecule type" value="Genomic_DNA"/>
</dbReference>
<keyword evidence="3" id="KW-0449">Lipoprotein</keyword>
<feature type="transmembrane region" description="Helical" evidence="2">
    <location>
        <begin position="70"/>
        <end position="91"/>
    </location>
</feature>
<dbReference type="OrthoDB" id="7724415at2"/>
<dbReference type="PANTHER" id="PTHR37625:SF4">
    <property type="entry name" value="OUTER MEMBRANE LIPOPROTEIN"/>
    <property type="match status" value="1"/>
</dbReference>
<keyword evidence="4" id="KW-1185">Reference proteome</keyword>
<dbReference type="NCBIfam" id="TIGR03352">
    <property type="entry name" value="VI_chp_3"/>
    <property type="match status" value="1"/>
</dbReference>
<feature type="compositionally biased region" description="Low complexity" evidence="1">
    <location>
        <begin position="17"/>
        <end position="28"/>
    </location>
</feature>
<evidence type="ECO:0000313" key="3">
    <source>
        <dbReference type="EMBL" id="TKD12135.1"/>
    </source>
</evidence>
<accession>A0A4U1JI60</accession>
<name>A0A4U1JI60_9BACT</name>
<keyword evidence="2" id="KW-1133">Transmembrane helix</keyword>
<feature type="compositionally biased region" description="Basic residues" evidence="1">
    <location>
        <begin position="1"/>
        <end position="10"/>
    </location>
</feature>